<keyword evidence="4 5" id="KW-0472">Membrane</keyword>
<evidence type="ECO:0000256" key="2">
    <source>
        <dbReference type="ARBA" id="ARBA00022692"/>
    </source>
</evidence>
<dbReference type="Proteomes" id="UP000481153">
    <property type="component" value="Unassembled WGS sequence"/>
</dbReference>
<dbReference type="EMBL" id="VJMJ01000009">
    <property type="protein sequence ID" value="KAF0744678.1"/>
    <property type="molecule type" value="Genomic_DNA"/>
</dbReference>
<reference evidence="6 7" key="1">
    <citation type="submission" date="2019-07" db="EMBL/GenBank/DDBJ databases">
        <title>Genomics analysis of Aphanomyces spp. identifies a new class of oomycete effector associated with host adaptation.</title>
        <authorList>
            <person name="Gaulin E."/>
        </authorList>
    </citation>
    <scope>NUCLEOTIDE SEQUENCE [LARGE SCALE GENOMIC DNA]</scope>
    <source>
        <strain evidence="6 7">ATCC 201684</strain>
    </source>
</reference>
<evidence type="ECO:0000256" key="1">
    <source>
        <dbReference type="ARBA" id="ARBA00004141"/>
    </source>
</evidence>
<dbReference type="InterPro" id="IPR018499">
    <property type="entry name" value="Tetraspanin/Peripherin"/>
</dbReference>
<gene>
    <name evidence="6" type="ORF">Ae201684_001135</name>
</gene>
<dbReference type="Pfam" id="PF00335">
    <property type="entry name" value="Tetraspanin"/>
    <property type="match status" value="1"/>
</dbReference>
<comment type="subcellular location">
    <subcellularLocation>
        <location evidence="1">Membrane</location>
        <topology evidence="1">Multi-pass membrane protein</topology>
    </subcellularLocation>
</comment>
<feature type="transmembrane region" description="Helical" evidence="5">
    <location>
        <begin position="286"/>
        <end position="305"/>
    </location>
</feature>
<keyword evidence="7" id="KW-1185">Reference proteome</keyword>
<dbReference type="GO" id="GO:0016020">
    <property type="term" value="C:membrane"/>
    <property type="evidence" value="ECO:0007669"/>
    <property type="project" value="UniProtKB-SubCell"/>
</dbReference>
<keyword evidence="3 5" id="KW-1133">Transmembrane helix</keyword>
<feature type="transmembrane region" description="Helical" evidence="5">
    <location>
        <begin position="53"/>
        <end position="76"/>
    </location>
</feature>
<dbReference type="VEuPathDB" id="FungiDB:AeMF1_018517"/>
<evidence type="ECO:0000256" key="4">
    <source>
        <dbReference type="ARBA" id="ARBA00023136"/>
    </source>
</evidence>
<dbReference type="PRINTS" id="PR00259">
    <property type="entry name" value="TMFOUR"/>
</dbReference>
<proteinExistence type="predicted"/>
<name>A0A6G0XW51_9STRA</name>
<feature type="transmembrane region" description="Helical" evidence="5">
    <location>
        <begin position="83"/>
        <end position="106"/>
    </location>
</feature>
<dbReference type="AlphaFoldDB" id="A0A6G0XW51"/>
<accession>A0A6G0XW51</accession>
<evidence type="ECO:0000313" key="7">
    <source>
        <dbReference type="Proteomes" id="UP000481153"/>
    </source>
</evidence>
<organism evidence="6 7">
    <name type="scientific">Aphanomyces euteiches</name>
    <dbReference type="NCBI Taxonomy" id="100861"/>
    <lineage>
        <taxon>Eukaryota</taxon>
        <taxon>Sar</taxon>
        <taxon>Stramenopiles</taxon>
        <taxon>Oomycota</taxon>
        <taxon>Saprolegniomycetes</taxon>
        <taxon>Saprolegniales</taxon>
        <taxon>Verrucalvaceae</taxon>
        <taxon>Aphanomyces</taxon>
    </lineage>
</organism>
<sequence>MAIPTTCSKIILVVLNLIFVAAGALLIYIGTAFKGSQWTEVLSTAVPSTVDKIGLYIIIFGCLVCVIACFGFFGALCRSRGLLTVYSFFVFVAFAIFTAGAVVAFISASTASKWNSNAFPADDKETSVATGLNQVYCYTQGARLCTTASASEAFAAFVPDQATTIVAAAKLLQIDVEAKTGVNGFCSQVDKQITALGAAGALAAQQLPSAYKQACTTCADVQTKYGQYKSIFEWTEKKCALTTTTALYCGKFLLTSKQPSDVYKDAPYEQCRPALLDLWRSYSTQIAVGCTVTAVVALFLIFIACEAGKRFDYSQV</sequence>
<feature type="transmembrane region" description="Helical" evidence="5">
    <location>
        <begin position="12"/>
        <end position="33"/>
    </location>
</feature>
<evidence type="ECO:0000256" key="5">
    <source>
        <dbReference type="SAM" id="Phobius"/>
    </source>
</evidence>
<evidence type="ECO:0000313" key="6">
    <source>
        <dbReference type="EMBL" id="KAF0744678.1"/>
    </source>
</evidence>
<comment type="caution">
    <text evidence="6">The sequence shown here is derived from an EMBL/GenBank/DDBJ whole genome shotgun (WGS) entry which is preliminary data.</text>
</comment>
<protein>
    <recommendedName>
        <fullName evidence="8">Tetraspanin</fullName>
    </recommendedName>
</protein>
<keyword evidence="2 5" id="KW-0812">Transmembrane</keyword>
<evidence type="ECO:0008006" key="8">
    <source>
        <dbReference type="Google" id="ProtNLM"/>
    </source>
</evidence>
<evidence type="ECO:0000256" key="3">
    <source>
        <dbReference type="ARBA" id="ARBA00022989"/>
    </source>
</evidence>